<dbReference type="InterPro" id="IPR027417">
    <property type="entry name" value="P-loop_NTPase"/>
</dbReference>
<feature type="domain" description="Dynamin-like helical" evidence="3">
    <location>
        <begin position="360"/>
        <end position="524"/>
    </location>
</feature>
<dbReference type="Pfam" id="PF01926">
    <property type="entry name" value="MMR_HSR1"/>
    <property type="match status" value="1"/>
</dbReference>
<sequence>MSNFSFMERKKRVESLCNKTIELLSERQEKEIKDIVSDFKRSLSEYNKQIKLTIAFIGQYSSGKSTIIAVLTGAKFNKKYYEGTGNEKKLIEVYRIASKELKIGVQITTDKTESYDWEKVLLIDTPGIYAGHPEHDDITLDQISKSDLLVFVIPNELFNPEAGNFFRRVANEMQRVGQMVLVVNKMSRETGTPKDLTKTILQVIEPYHPDDFYTCFIDANSYLKAQHEKDDEERQFLINESHLNDFVKSLQTLVEKNQLYARLVTPMHRAVDVIQQSLNILTTEDKTSRDLLEILRRKVIILQASKTRLQNSIRAELNKLEHEVIMLGEKVATKVDEKHTEEEINTAIKNAIKNAESEMQSLSNKARDEIQSLLENELTRLQTELEDLPQSPLGRSLAEQFEVHGVREKKIGEKTIGEKGEIPLILIKGPEMFAKLGSFSSTVSRDMVYNTVKFFGGKFKPWGAVKTTKFINKLGPILAGGGRILGIVLTLKEEKDRKKYEQELREYRAEIRQNFRQAASEMRSEFENGYEDENGTKYEGLNKSIFKDIYQQKLADVEKEQNEIRKVEESKREIVDELKNLLSNIKNEITSFAG</sequence>
<feature type="coiled-coil region" evidence="1">
    <location>
        <begin position="547"/>
        <end position="588"/>
    </location>
</feature>
<dbReference type="SUPFAM" id="SSF52540">
    <property type="entry name" value="P-loop containing nucleoside triphosphate hydrolases"/>
    <property type="match status" value="1"/>
</dbReference>
<evidence type="ECO:0000259" key="3">
    <source>
        <dbReference type="Pfam" id="PF18709"/>
    </source>
</evidence>
<gene>
    <name evidence="4" type="ORF">ENV35_02470</name>
</gene>
<evidence type="ECO:0000259" key="2">
    <source>
        <dbReference type="Pfam" id="PF01926"/>
    </source>
</evidence>
<dbReference type="InterPro" id="IPR040576">
    <property type="entry name" value="DLP_helical"/>
</dbReference>
<dbReference type="GO" id="GO:0005525">
    <property type="term" value="F:GTP binding"/>
    <property type="evidence" value="ECO:0007669"/>
    <property type="project" value="InterPro"/>
</dbReference>
<evidence type="ECO:0000313" key="4">
    <source>
        <dbReference type="EMBL" id="HGB30726.1"/>
    </source>
</evidence>
<feature type="domain" description="G" evidence="2">
    <location>
        <begin position="53"/>
        <end position="185"/>
    </location>
</feature>
<protein>
    <submittedName>
        <fullName evidence="4">Uncharacterized protein</fullName>
    </submittedName>
</protein>
<accession>A0A7C3WLN6</accession>
<dbReference type="InterPro" id="IPR006073">
    <property type="entry name" value="GTP-bd"/>
</dbReference>
<dbReference type="EMBL" id="DTGA01000057">
    <property type="protein sequence ID" value="HGB30726.1"/>
    <property type="molecule type" value="Genomic_DNA"/>
</dbReference>
<dbReference type="Pfam" id="PF18709">
    <property type="entry name" value="DLP_helical"/>
    <property type="match status" value="1"/>
</dbReference>
<dbReference type="AlphaFoldDB" id="A0A7C3WLN6"/>
<evidence type="ECO:0000256" key="1">
    <source>
        <dbReference type="SAM" id="Coils"/>
    </source>
</evidence>
<reference evidence="4" key="1">
    <citation type="journal article" date="2020" name="mSystems">
        <title>Genome- and Community-Level Interaction Insights into Carbon Utilization and Element Cycling Functions of Hydrothermarchaeota in Hydrothermal Sediment.</title>
        <authorList>
            <person name="Zhou Z."/>
            <person name="Liu Y."/>
            <person name="Xu W."/>
            <person name="Pan J."/>
            <person name="Luo Z.H."/>
            <person name="Li M."/>
        </authorList>
    </citation>
    <scope>NUCLEOTIDE SEQUENCE [LARGE SCALE GENOMIC DNA]</scope>
    <source>
        <strain evidence="4">SpSt-751</strain>
    </source>
</reference>
<name>A0A7C3WLN6_9BACT</name>
<proteinExistence type="predicted"/>
<feature type="coiled-coil region" evidence="1">
    <location>
        <begin position="345"/>
        <end position="372"/>
    </location>
</feature>
<organism evidence="4">
    <name type="scientific">Dictyoglomus turgidum</name>
    <dbReference type="NCBI Taxonomy" id="513050"/>
    <lineage>
        <taxon>Bacteria</taxon>
        <taxon>Pseudomonadati</taxon>
        <taxon>Dictyoglomota</taxon>
        <taxon>Dictyoglomia</taxon>
        <taxon>Dictyoglomales</taxon>
        <taxon>Dictyoglomaceae</taxon>
        <taxon>Dictyoglomus</taxon>
    </lineage>
</organism>
<keyword evidence="1" id="KW-0175">Coiled coil</keyword>
<comment type="caution">
    <text evidence="4">The sequence shown here is derived from an EMBL/GenBank/DDBJ whole genome shotgun (WGS) entry which is preliminary data.</text>
</comment>
<dbReference type="Gene3D" id="3.40.50.300">
    <property type="entry name" value="P-loop containing nucleotide triphosphate hydrolases"/>
    <property type="match status" value="1"/>
</dbReference>
<feature type="coiled-coil region" evidence="1">
    <location>
        <begin position="490"/>
        <end position="517"/>
    </location>
</feature>